<feature type="compositionally biased region" description="Basic and acidic residues" evidence="1">
    <location>
        <begin position="69"/>
        <end position="78"/>
    </location>
</feature>
<protein>
    <submittedName>
        <fullName evidence="2">Pteropsin protein</fullName>
    </submittedName>
</protein>
<organism evidence="2">
    <name type="scientific">Anotogaster sieboldii</name>
    <dbReference type="NCBI Taxonomy" id="126220"/>
    <lineage>
        <taxon>Eukaryota</taxon>
        <taxon>Metazoa</taxon>
        <taxon>Ecdysozoa</taxon>
        <taxon>Arthropoda</taxon>
        <taxon>Hexapoda</taxon>
        <taxon>Insecta</taxon>
        <taxon>Pterygota</taxon>
        <taxon>Palaeoptera</taxon>
        <taxon>Odonata</taxon>
        <taxon>Epiprocta</taxon>
        <taxon>Anisoptera</taxon>
        <taxon>Cordulegastroidea</taxon>
        <taxon>Cordulegastridae</taxon>
        <taxon>Anotogaster</taxon>
    </lineage>
</organism>
<proteinExistence type="evidence at transcript level"/>
<accession>A0A0C6G6Q3</accession>
<gene>
    <name evidence="2" type="primary">pteropsin</name>
</gene>
<feature type="region of interest" description="Disordered" evidence="1">
    <location>
        <begin position="1"/>
        <end position="91"/>
    </location>
</feature>
<dbReference type="AlphaFoldDB" id="A0A0C6G6Q3"/>
<reference evidence="2" key="1">
    <citation type="journal article" date="2015" name="Proc. Natl. Acad. Sci. U.S.A.">
        <title>Extraordinary diversity of visual opsin genes in dragonflies.</title>
        <authorList>
            <person name="Futahashi R."/>
            <person name="Kawahara-Miki R."/>
            <person name="Kinoshita M."/>
            <person name="Yoshitake K."/>
            <person name="Yajima S."/>
            <person name="Arikawa K."/>
            <person name="Fukatsu T."/>
        </authorList>
    </citation>
    <scope>NUCLEOTIDE SEQUENCE</scope>
</reference>
<evidence type="ECO:0000313" key="2">
    <source>
        <dbReference type="EMBL" id="BAQ54790.1"/>
    </source>
</evidence>
<feature type="non-terminal residue" evidence="2">
    <location>
        <position position="1"/>
    </location>
</feature>
<dbReference type="EMBL" id="LC009146">
    <property type="protein sequence ID" value="BAQ54790.1"/>
    <property type="molecule type" value="mRNA"/>
</dbReference>
<sequence length="91" mass="9643">LRGGGFLRGRGRKSDGVGGKSRKLFGKGNGVLSDSGRRKGKQCLDRVPGNNPSETSVCVEDGAKEEEVEMRLLSKPEAKSTNTDKPQAVAV</sequence>
<name>A0A0C6G6Q3_9ODON</name>
<evidence type="ECO:0000256" key="1">
    <source>
        <dbReference type="SAM" id="MobiDB-lite"/>
    </source>
</evidence>